<evidence type="ECO:0000259" key="1">
    <source>
        <dbReference type="Pfam" id="PF12697"/>
    </source>
</evidence>
<gene>
    <name evidence="2" type="ORF">WJX81_005940</name>
</gene>
<dbReference type="Proteomes" id="UP001445335">
    <property type="component" value="Unassembled WGS sequence"/>
</dbReference>
<evidence type="ECO:0000313" key="3">
    <source>
        <dbReference type="Proteomes" id="UP001445335"/>
    </source>
</evidence>
<keyword evidence="3" id="KW-1185">Reference proteome</keyword>
<dbReference type="PANTHER" id="PTHR45763:SF46">
    <property type="entry name" value="AB HYDROLASE-1 DOMAIN-CONTAINING PROTEIN"/>
    <property type="match status" value="1"/>
</dbReference>
<reference evidence="2 3" key="1">
    <citation type="journal article" date="2024" name="Nat. Commun.">
        <title>Phylogenomics reveals the evolutionary origins of lichenization in chlorophyte algae.</title>
        <authorList>
            <person name="Puginier C."/>
            <person name="Libourel C."/>
            <person name="Otte J."/>
            <person name="Skaloud P."/>
            <person name="Haon M."/>
            <person name="Grisel S."/>
            <person name="Petersen M."/>
            <person name="Berrin J.G."/>
            <person name="Delaux P.M."/>
            <person name="Dal Grande F."/>
            <person name="Keller J."/>
        </authorList>
    </citation>
    <scope>NUCLEOTIDE SEQUENCE [LARGE SCALE GENOMIC DNA]</scope>
    <source>
        <strain evidence="2 3">SAG 245.80</strain>
    </source>
</reference>
<dbReference type="Gene3D" id="3.40.50.1820">
    <property type="entry name" value="alpha/beta hydrolase"/>
    <property type="match status" value="1"/>
</dbReference>
<comment type="caution">
    <text evidence="2">The sequence shown here is derived from an EMBL/GenBank/DDBJ whole genome shotgun (WGS) entry which is preliminary data.</text>
</comment>
<sequence length="294" mass="31558">MSRKNIIVHNHGVLSSRLEAMMYDESVLRKLSIAVIGVDRPYYGQSDPHPLRSLTSFAADLEASADHLLPGRRFFLAGASGGGPYALAAATRLHSRMRGVLLISPASHQGLLSAEEKLEWQRHNPSSLIRAFRQLSSVSGWLSRAVAALAETPLGGRVLYDAVVKPAIDGLPSKVADVDRACLEQRPHHMQATVPEGSRQRTAAALFTDAALIGAAWPFNVTADIGPELGRAVHVWQGGGDRQLPEVGSRALSRAIPGSHLHEVPNGGHFAYFSCDLATQRRALQALLATALPA</sequence>
<feature type="domain" description="AB hydrolase-1" evidence="1">
    <location>
        <begin position="32"/>
        <end position="274"/>
    </location>
</feature>
<dbReference type="Pfam" id="PF12697">
    <property type="entry name" value="Abhydrolase_6"/>
    <property type="match status" value="1"/>
</dbReference>
<dbReference type="InterPro" id="IPR029058">
    <property type="entry name" value="AB_hydrolase_fold"/>
</dbReference>
<dbReference type="EMBL" id="JALJOU010000022">
    <property type="protein sequence ID" value="KAK9837318.1"/>
    <property type="molecule type" value="Genomic_DNA"/>
</dbReference>
<organism evidence="2 3">
    <name type="scientific">Elliptochloris bilobata</name>
    <dbReference type="NCBI Taxonomy" id="381761"/>
    <lineage>
        <taxon>Eukaryota</taxon>
        <taxon>Viridiplantae</taxon>
        <taxon>Chlorophyta</taxon>
        <taxon>core chlorophytes</taxon>
        <taxon>Trebouxiophyceae</taxon>
        <taxon>Trebouxiophyceae incertae sedis</taxon>
        <taxon>Elliptochloris clade</taxon>
        <taxon>Elliptochloris</taxon>
    </lineage>
</organism>
<dbReference type="SUPFAM" id="SSF53474">
    <property type="entry name" value="alpha/beta-Hydrolases"/>
    <property type="match status" value="1"/>
</dbReference>
<dbReference type="PANTHER" id="PTHR45763">
    <property type="entry name" value="HYDROLASE, ALPHA/BETA FOLD FAMILY PROTEIN, EXPRESSED-RELATED"/>
    <property type="match status" value="1"/>
</dbReference>
<proteinExistence type="predicted"/>
<accession>A0AAW1RUZ6</accession>
<evidence type="ECO:0000313" key="2">
    <source>
        <dbReference type="EMBL" id="KAK9837318.1"/>
    </source>
</evidence>
<dbReference type="AlphaFoldDB" id="A0AAW1RUZ6"/>
<name>A0AAW1RUZ6_9CHLO</name>
<dbReference type="InterPro" id="IPR000073">
    <property type="entry name" value="AB_hydrolase_1"/>
</dbReference>
<protein>
    <recommendedName>
        <fullName evidence="1">AB hydrolase-1 domain-containing protein</fullName>
    </recommendedName>
</protein>